<dbReference type="EMBL" id="GGEC01089481">
    <property type="protein sequence ID" value="MBX69965.1"/>
    <property type="molecule type" value="Transcribed_RNA"/>
</dbReference>
<accession>A0A2P2QSP2</accession>
<dbReference type="AlphaFoldDB" id="A0A2P2QSP2"/>
<reference evidence="1" key="1">
    <citation type="submission" date="2018-02" db="EMBL/GenBank/DDBJ databases">
        <title>Rhizophora mucronata_Transcriptome.</title>
        <authorList>
            <person name="Meera S.P."/>
            <person name="Sreeshan A."/>
            <person name="Augustine A."/>
        </authorList>
    </citation>
    <scope>NUCLEOTIDE SEQUENCE</scope>
    <source>
        <tissue evidence="1">Leaf</tissue>
    </source>
</reference>
<sequence length="41" mass="4630">MLALTSCSNRTFRSINHIKIYLFSEASLSPKHAQTDVHQPS</sequence>
<proteinExistence type="predicted"/>
<protein>
    <submittedName>
        <fullName evidence="1">Uncharacterized protein</fullName>
    </submittedName>
</protein>
<name>A0A2P2QSP2_RHIMU</name>
<evidence type="ECO:0000313" key="1">
    <source>
        <dbReference type="EMBL" id="MBX69965.1"/>
    </source>
</evidence>
<organism evidence="1">
    <name type="scientific">Rhizophora mucronata</name>
    <name type="common">Asiatic mangrove</name>
    <dbReference type="NCBI Taxonomy" id="61149"/>
    <lineage>
        <taxon>Eukaryota</taxon>
        <taxon>Viridiplantae</taxon>
        <taxon>Streptophyta</taxon>
        <taxon>Embryophyta</taxon>
        <taxon>Tracheophyta</taxon>
        <taxon>Spermatophyta</taxon>
        <taxon>Magnoliopsida</taxon>
        <taxon>eudicotyledons</taxon>
        <taxon>Gunneridae</taxon>
        <taxon>Pentapetalae</taxon>
        <taxon>rosids</taxon>
        <taxon>fabids</taxon>
        <taxon>Malpighiales</taxon>
        <taxon>Rhizophoraceae</taxon>
        <taxon>Rhizophora</taxon>
    </lineage>
</organism>